<dbReference type="InParanoid" id="T0QGY8"/>
<evidence type="ECO:0000313" key="2">
    <source>
        <dbReference type="EMBL" id="EQC33981.1"/>
    </source>
</evidence>
<keyword evidence="1" id="KW-0472">Membrane</keyword>
<keyword evidence="3" id="KW-1185">Reference proteome</keyword>
<dbReference type="VEuPathDB" id="FungiDB:SDRG_08660"/>
<gene>
    <name evidence="2" type="ORF">SDRG_08660</name>
</gene>
<organism evidence="2 3">
    <name type="scientific">Saprolegnia diclina (strain VS20)</name>
    <dbReference type="NCBI Taxonomy" id="1156394"/>
    <lineage>
        <taxon>Eukaryota</taxon>
        <taxon>Sar</taxon>
        <taxon>Stramenopiles</taxon>
        <taxon>Oomycota</taxon>
        <taxon>Saprolegniomycetes</taxon>
        <taxon>Saprolegniales</taxon>
        <taxon>Saprolegniaceae</taxon>
        <taxon>Saprolegnia</taxon>
    </lineage>
</organism>
<evidence type="ECO:0000256" key="1">
    <source>
        <dbReference type="SAM" id="Phobius"/>
    </source>
</evidence>
<dbReference type="GeneID" id="19949387"/>
<protein>
    <submittedName>
        <fullName evidence="2">Uncharacterized protein</fullName>
    </submittedName>
</protein>
<keyword evidence="1" id="KW-1133">Transmembrane helix</keyword>
<evidence type="ECO:0000313" key="3">
    <source>
        <dbReference type="Proteomes" id="UP000030762"/>
    </source>
</evidence>
<proteinExistence type="predicted"/>
<keyword evidence="1" id="KW-0812">Transmembrane</keyword>
<dbReference type="EMBL" id="JH767157">
    <property type="protein sequence ID" value="EQC33981.1"/>
    <property type="molecule type" value="Genomic_DNA"/>
</dbReference>
<dbReference type="OrthoDB" id="10663459at2759"/>
<dbReference type="RefSeq" id="XP_008612776.1">
    <property type="nucleotide sequence ID" value="XM_008614554.1"/>
</dbReference>
<accession>T0QGY8</accession>
<dbReference type="Proteomes" id="UP000030762">
    <property type="component" value="Unassembled WGS sequence"/>
</dbReference>
<dbReference type="OMA" id="ANLEMLH"/>
<feature type="transmembrane region" description="Helical" evidence="1">
    <location>
        <begin position="88"/>
        <end position="112"/>
    </location>
</feature>
<dbReference type="AlphaFoldDB" id="T0QGY8"/>
<sequence>MVRSDGATYLLATAVALADLLQIRVCLDALLSIYMTCLYHREALVHVCPSCVSASDAFLSSNYLASIVSAPGYAMSLWTYHANDDTPLVLLLTELMWFLTAVLLVIVYMICVKMWSSRSTRRVHAEVLGVVAVAPHRRPALKDATPLGPRIRSWRRRTLTENFEQSDVQLLALTYGIIAPFHDDPTHDGFLSPSGVWLLGYFMLCDQYLVGISDYPWLWLNVLCRRNVGRVYCFRIHRDGHTSANLEMLHFHAVDASDLIARLSLRHLH</sequence>
<name>T0QGY8_SAPDV</name>
<reference evidence="2 3" key="1">
    <citation type="submission" date="2012-04" db="EMBL/GenBank/DDBJ databases">
        <title>The Genome Sequence of Saprolegnia declina VS20.</title>
        <authorList>
            <consortium name="The Broad Institute Genome Sequencing Platform"/>
            <person name="Russ C."/>
            <person name="Nusbaum C."/>
            <person name="Tyler B."/>
            <person name="van West P."/>
            <person name="Dieguez-Uribeondo J."/>
            <person name="de Bruijn I."/>
            <person name="Tripathy S."/>
            <person name="Jiang R."/>
            <person name="Young S.K."/>
            <person name="Zeng Q."/>
            <person name="Gargeya S."/>
            <person name="Fitzgerald M."/>
            <person name="Haas B."/>
            <person name="Abouelleil A."/>
            <person name="Alvarado L."/>
            <person name="Arachchi H.M."/>
            <person name="Berlin A."/>
            <person name="Chapman S.B."/>
            <person name="Goldberg J."/>
            <person name="Griggs A."/>
            <person name="Gujja S."/>
            <person name="Hansen M."/>
            <person name="Howarth C."/>
            <person name="Imamovic A."/>
            <person name="Larimer J."/>
            <person name="McCowen C."/>
            <person name="Montmayeur A."/>
            <person name="Murphy C."/>
            <person name="Neiman D."/>
            <person name="Pearson M."/>
            <person name="Priest M."/>
            <person name="Roberts A."/>
            <person name="Saif S."/>
            <person name="Shea T."/>
            <person name="Sisk P."/>
            <person name="Sykes S."/>
            <person name="Wortman J."/>
            <person name="Nusbaum C."/>
            <person name="Birren B."/>
        </authorList>
    </citation>
    <scope>NUCLEOTIDE SEQUENCE [LARGE SCALE GENOMIC DNA]</scope>
    <source>
        <strain evidence="2 3">VS20</strain>
    </source>
</reference>